<proteinExistence type="predicted"/>
<dbReference type="InterPro" id="IPR014044">
    <property type="entry name" value="CAP_dom"/>
</dbReference>
<protein>
    <recommendedName>
        <fullName evidence="3">SCP domain-containing protein</fullName>
    </recommendedName>
</protein>
<dbReference type="EMBL" id="FLUQ01000001">
    <property type="protein sequence ID" value="SBW00262.1"/>
    <property type="molecule type" value="Genomic_DNA"/>
</dbReference>
<accession>A0A212JLG9</accession>
<sequence length="517" mass="52467">MMQRFVSAFRSAPRHARMALALACLLLCLPVASFAAQDKGLVVTPLGDDLGRGEGDAAPANRLPGESVPFFNQGGTAGQEQTPPRDDSTAGDLGTSASGGPPPALQEPPSYKDGIIMAYLVELMRKQGKPCPSGAQPPVPPSLLFSEPLCRVAESVGKGVEFPAAYEQQGLYASRWRMFSATDQPAQQVATRLREQHCEALLEPYTHIGAWRGANGWRIVLATLTEKPAATPGAEPQAAPQSASPPQSTSPVGVTPPAPAAAPQTGATPVAPAATSAAEPQPVKAESQAGRAEPQTPPLEYAVPAAKAAAGQTAPAPASTPAPQTPAPATPQPGTAPRPDLAPLSGMAPAAAPTAPAPAQAVPVQAAPAEAASRVSGQEARALFQLMNDLRAKGGSCLGKPSRTAPPLAFDAGLQAAAEKEAADAAAKGSFGTMLGASPDMAGGAVGYRGAKVSKLTATSRPPASVVLDVWMVNPARCDALLSSEYQDAGAAYVDGYWVVLMGQRVAPSPAAAPAGK</sequence>
<dbReference type="Pfam" id="PF00188">
    <property type="entry name" value="CAP"/>
    <property type="match status" value="1"/>
</dbReference>
<organism evidence="4">
    <name type="scientific">uncultured delta proteobacterium</name>
    <dbReference type="NCBI Taxonomy" id="34034"/>
    <lineage>
        <taxon>Bacteria</taxon>
        <taxon>Deltaproteobacteria</taxon>
        <taxon>environmental samples</taxon>
    </lineage>
</organism>
<evidence type="ECO:0000259" key="3">
    <source>
        <dbReference type="Pfam" id="PF00188"/>
    </source>
</evidence>
<feature type="region of interest" description="Disordered" evidence="1">
    <location>
        <begin position="53"/>
        <end position="110"/>
    </location>
</feature>
<evidence type="ECO:0000256" key="1">
    <source>
        <dbReference type="SAM" id="MobiDB-lite"/>
    </source>
</evidence>
<feature type="compositionally biased region" description="Low complexity" evidence="1">
    <location>
        <begin position="261"/>
        <end position="282"/>
    </location>
</feature>
<reference evidence="4" key="1">
    <citation type="submission" date="2016-04" db="EMBL/GenBank/DDBJ databases">
        <authorList>
            <person name="Evans L.H."/>
            <person name="Alamgir A."/>
            <person name="Owens N."/>
            <person name="Weber N.D."/>
            <person name="Virtaneva K."/>
            <person name="Barbian K."/>
            <person name="Babar A."/>
            <person name="Rosenke K."/>
        </authorList>
    </citation>
    <scope>NUCLEOTIDE SEQUENCE</scope>
    <source>
        <strain evidence="4">86</strain>
    </source>
</reference>
<dbReference type="InterPro" id="IPR035940">
    <property type="entry name" value="CAP_sf"/>
</dbReference>
<name>A0A212JLG9_9DELT</name>
<feature type="domain" description="SCP" evidence="3">
    <location>
        <begin position="385"/>
        <end position="496"/>
    </location>
</feature>
<feature type="compositionally biased region" description="Pro residues" evidence="1">
    <location>
        <begin position="318"/>
        <end position="336"/>
    </location>
</feature>
<feature type="signal peptide" evidence="2">
    <location>
        <begin position="1"/>
        <end position="35"/>
    </location>
</feature>
<evidence type="ECO:0000313" key="4">
    <source>
        <dbReference type="EMBL" id="SBW00262.1"/>
    </source>
</evidence>
<keyword evidence="2" id="KW-0732">Signal</keyword>
<feature type="compositionally biased region" description="Low complexity" evidence="1">
    <location>
        <begin position="304"/>
        <end position="317"/>
    </location>
</feature>
<feature type="compositionally biased region" description="Low complexity" evidence="1">
    <location>
        <begin position="236"/>
        <end position="253"/>
    </location>
</feature>
<dbReference type="Gene3D" id="3.40.33.10">
    <property type="entry name" value="CAP"/>
    <property type="match status" value="1"/>
</dbReference>
<feature type="region of interest" description="Disordered" evidence="1">
    <location>
        <begin position="229"/>
        <end position="362"/>
    </location>
</feature>
<feature type="compositionally biased region" description="Low complexity" evidence="1">
    <location>
        <begin position="348"/>
        <end position="362"/>
    </location>
</feature>
<gene>
    <name evidence="4" type="ORF">KL86DPRO_11752</name>
</gene>
<evidence type="ECO:0000256" key="2">
    <source>
        <dbReference type="SAM" id="SignalP"/>
    </source>
</evidence>
<dbReference type="AlphaFoldDB" id="A0A212JLG9"/>
<feature type="chain" id="PRO_5012013138" description="SCP domain-containing protein" evidence="2">
    <location>
        <begin position="36"/>
        <end position="517"/>
    </location>
</feature>